<proteinExistence type="predicted"/>
<evidence type="ECO:0000313" key="1">
    <source>
        <dbReference type="EMBL" id="WMV46933.1"/>
    </source>
</evidence>
<name>A0AAF0UK68_SOLVR</name>
<evidence type="ECO:0008006" key="3">
    <source>
        <dbReference type="Google" id="ProtNLM"/>
    </source>
</evidence>
<sequence>MYGFGYDKVHGDYKVATGFHNVSYGDSFLVNVKMFSLNSDSWTNHSESGVLGNKSGVFVNGKLHWANRICCRSGWDIIFVDLADGAWGEVEQPYYG</sequence>
<dbReference type="EMBL" id="CP133620">
    <property type="protein sequence ID" value="WMV46933.1"/>
    <property type="molecule type" value="Genomic_DNA"/>
</dbReference>
<dbReference type="AlphaFoldDB" id="A0AAF0UK68"/>
<accession>A0AAF0UK68</accession>
<reference evidence="1" key="1">
    <citation type="submission" date="2023-08" db="EMBL/GenBank/DDBJ databases">
        <title>A de novo genome assembly of Solanum verrucosum Schlechtendal, a Mexican diploid species geographically isolated from the other diploid A-genome species in potato relatives.</title>
        <authorList>
            <person name="Hosaka K."/>
        </authorList>
    </citation>
    <scope>NUCLEOTIDE SEQUENCE</scope>
    <source>
        <tissue evidence="1">Young leaves</tissue>
    </source>
</reference>
<gene>
    <name evidence="1" type="ORF">MTR67_040318</name>
</gene>
<organism evidence="1 2">
    <name type="scientific">Solanum verrucosum</name>
    <dbReference type="NCBI Taxonomy" id="315347"/>
    <lineage>
        <taxon>Eukaryota</taxon>
        <taxon>Viridiplantae</taxon>
        <taxon>Streptophyta</taxon>
        <taxon>Embryophyta</taxon>
        <taxon>Tracheophyta</taxon>
        <taxon>Spermatophyta</taxon>
        <taxon>Magnoliopsida</taxon>
        <taxon>eudicotyledons</taxon>
        <taxon>Gunneridae</taxon>
        <taxon>Pentapetalae</taxon>
        <taxon>asterids</taxon>
        <taxon>lamiids</taxon>
        <taxon>Solanales</taxon>
        <taxon>Solanaceae</taxon>
        <taxon>Solanoideae</taxon>
        <taxon>Solaneae</taxon>
        <taxon>Solanum</taxon>
    </lineage>
</organism>
<keyword evidence="2" id="KW-1185">Reference proteome</keyword>
<dbReference type="Proteomes" id="UP001234989">
    <property type="component" value="Chromosome 9"/>
</dbReference>
<protein>
    <recommendedName>
        <fullName evidence="3">F-box/kelch-repeat protein</fullName>
    </recommendedName>
</protein>
<evidence type="ECO:0000313" key="2">
    <source>
        <dbReference type="Proteomes" id="UP001234989"/>
    </source>
</evidence>